<dbReference type="InterPro" id="IPR007627">
    <property type="entry name" value="RNA_pol_sigma70_r2"/>
</dbReference>
<keyword evidence="1" id="KW-0805">Transcription regulation</keyword>
<evidence type="ECO:0000259" key="4">
    <source>
        <dbReference type="Pfam" id="PF04542"/>
    </source>
</evidence>
<organism evidence="5 6">
    <name type="scientific">Novipirellula artificiosorum</name>
    <dbReference type="NCBI Taxonomy" id="2528016"/>
    <lineage>
        <taxon>Bacteria</taxon>
        <taxon>Pseudomonadati</taxon>
        <taxon>Planctomycetota</taxon>
        <taxon>Planctomycetia</taxon>
        <taxon>Pirellulales</taxon>
        <taxon>Pirellulaceae</taxon>
        <taxon>Novipirellula</taxon>
    </lineage>
</organism>
<evidence type="ECO:0000256" key="2">
    <source>
        <dbReference type="ARBA" id="ARBA00023082"/>
    </source>
</evidence>
<dbReference type="Gene3D" id="1.10.1740.10">
    <property type="match status" value="1"/>
</dbReference>
<sequence>MSGKPSNYETFVRLLIEEESAVKAYVRRLVPTWHDVEEVVQQTSLIAWKKFDELDDINRFGGWLMTIARFESLKYRRSLARSPLVFSDKLAEQLADATGNIVAGDADRQQALEGCLQKLDQARRELILAVHQPGVTIRGYAQQNSRPEQAIYKSVHRLRQKLLVCVKQTLADAGLS</sequence>
<dbReference type="InterPro" id="IPR036388">
    <property type="entry name" value="WH-like_DNA-bd_sf"/>
</dbReference>
<reference evidence="5 6" key="1">
    <citation type="submission" date="2019-02" db="EMBL/GenBank/DDBJ databases">
        <title>Deep-cultivation of Planctomycetes and their phenomic and genomic characterization uncovers novel biology.</title>
        <authorList>
            <person name="Wiegand S."/>
            <person name="Jogler M."/>
            <person name="Boedeker C."/>
            <person name="Pinto D."/>
            <person name="Vollmers J."/>
            <person name="Rivas-Marin E."/>
            <person name="Kohn T."/>
            <person name="Peeters S.H."/>
            <person name="Heuer A."/>
            <person name="Rast P."/>
            <person name="Oberbeckmann S."/>
            <person name="Bunk B."/>
            <person name="Jeske O."/>
            <person name="Meyerdierks A."/>
            <person name="Storesund J.E."/>
            <person name="Kallscheuer N."/>
            <person name="Luecker S."/>
            <person name="Lage O.M."/>
            <person name="Pohl T."/>
            <person name="Merkel B.J."/>
            <person name="Hornburger P."/>
            <person name="Mueller R.-W."/>
            <person name="Bruemmer F."/>
            <person name="Labrenz M."/>
            <person name="Spormann A.M."/>
            <person name="Op Den Camp H."/>
            <person name="Overmann J."/>
            <person name="Amann R."/>
            <person name="Jetten M.S.M."/>
            <person name="Mascher T."/>
            <person name="Medema M.H."/>
            <person name="Devos D.P."/>
            <person name="Kaster A.-K."/>
            <person name="Ovreas L."/>
            <person name="Rohde M."/>
            <person name="Galperin M.Y."/>
            <person name="Jogler C."/>
        </authorList>
    </citation>
    <scope>NUCLEOTIDE SEQUENCE [LARGE SCALE GENOMIC DNA]</scope>
    <source>
        <strain evidence="5 6">Poly41</strain>
    </source>
</reference>
<gene>
    <name evidence="5" type="ORF">Poly41_56160</name>
</gene>
<feature type="domain" description="RNA polymerase sigma-70 region 2" evidence="4">
    <location>
        <begin position="19"/>
        <end position="81"/>
    </location>
</feature>
<comment type="caution">
    <text evidence="5">The sequence shown here is derived from an EMBL/GenBank/DDBJ whole genome shotgun (WGS) entry which is preliminary data.</text>
</comment>
<proteinExistence type="predicted"/>
<keyword evidence="6" id="KW-1185">Reference proteome</keyword>
<protein>
    <submittedName>
        <fullName evidence="5">RNA polymerase sigma factor</fullName>
    </submittedName>
</protein>
<dbReference type="OrthoDB" id="6383365at2"/>
<evidence type="ECO:0000256" key="1">
    <source>
        <dbReference type="ARBA" id="ARBA00023015"/>
    </source>
</evidence>
<dbReference type="NCBIfam" id="TIGR02989">
    <property type="entry name" value="Sig-70_gvs1"/>
    <property type="match status" value="1"/>
</dbReference>
<dbReference type="EMBL" id="SJPV01000012">
    <property type="protein sequence ID" value="TWU32638.1"/>
    <property type="molecule type" value="Genomic_DNA"/>
</dbReference>
<keyword evidence="2" id="KW-0731">Sigma factor</keyword>
<dbReference type="Gene3D" id="1.10.10.10">
    <property type="entry name" value="Winged helix-like DNA-binding domain superfamily/Winged helix DNA-binding domain"/>
    <property type="match status" value="1"/>
</dbReference>
<evidence type="ECO:0000256" key="3">
    <source>
        <dbReference type="ARBA" id="ARBA00023163"/>
    </source>
</evidence>
<dbReference type="InterPro" id="IPR039425">
    <property type="entry name" value="RNA_pol_sigma-70-like"/>
</dbReference>
<dbReference type="PANTHER" id="PTHR43133:SF51">
    <property type="entry name" value="RNA POLYMERASE SIGMA FACTOR"/>
    <property type="match status" value="1"/>
</dbReference>
<dbReference type="PANTHER" id="PTHR43133">
    <property type="entry name" value="RNA POLYMERASE ECF-TYPE SIGMA FACTO"/>
    <property type="match status" value="1"/>
</dbReference>
<dbReference type="GO" id="GO:0006352">
    <property type="term" value="P:DNA-templated transcription initiation"/>
    <property type="evidence" value="ECO:0007669"/>
    <property type="project" value="InterPro"/>
</dbReference>
<dbReference type="Pfam" id="PF04542">
    <property type="entry name" value="Sigma70_r2"/>
    <property type="match status" value="1"/>
</dbReference>
<dbReference type="AlphaFoldDB" id="A0A5C6D737"/>
<dbReference type="InterPro" id="IPR013325">
    <property type="entry name" value="RNA_pol_sigma_r2"/>
</dbReference>
<evidence type="ECO:0000313" key="6">
    <source>
        <dbReference type="Proteomes" id="UP000319143"/>
    </source>
</evidence>
<dbReference type="InterPro" id="IPR014284">
    <property type="entry name" value="RNA_pol_sigma-70_dom"/>
</dbReference>
<dbReference type="SUPFAM" id="SSF88946">
    <property type="entry name" value="Sigma2 domain of RNA polymerase sigma factors"/>
    <property type="match status" value="1"/>
</dbReference>
<keyword evidence="3" id="KW-0804">Transcription</keyword>
<dbReference type="NCBIfam" id="TIGR02937">
    <property type="entry name" value="sigma70-ECF"/>
    <property type="match status" value="1"/>
</dbReference>
<name>A0A5C6D737_9BACT</name>
<dbReference type="Proteomes" id="UP000319143">
    <property type="component" value="Unassembled WGS sequence"/>
</dbReference>
<dbReference type="RefSeq" id="WP_146530375.1">
    <property type="nucleotide sequence ID" value="NZ_SJPV01000012.1"/>
</dbReference>
<dbReference type="GO" id="GO:0016987">
    <property type="term" value="F:sigma factor activity"/>
    <property type="evidence" value="ECO:0007669"/>
    <property type="project" value="UniProtKB-KW"/>
</dbReference>
<accession>A0A5C6D737</accession>
<dbReference type="InterPro" id="IPR014331">
    <property type="entry name" value="RNA_pol_sigma70_ECF_RHOBA"/>
</dbReference>
<evidence type="ECO:0000313" key="5">
    <source>
        <dbReference type="EMBL" id="TWU32638.1"/>
    </source>
</evidence>